<keyword evidence="1 2" id="KW-0732">Signal</keyword>
<dbReference type="InterPro" id="IPR008334">
    <property type="entry name" value="5'-Nucleotdase_C"/>
</dbReference>
<evidence type="ECO:0000313" key="6">
    <source>
        <dbReference type="Proteomes" id="UP001210339"/>
    </source>
</evidence>
<proteinExistence type="inferred from homology"/>
<keyword evidence="2" id="KW-0547">Nucleotide-binding</keyword>
<dbReference type="InterPro" id="IPR036907">
    <property type="entry name" value="5'-Nucleotdase_C_sf"/>
</dbReference>
<gene>
    <name evidence="5" type="ORF">O6R05_02600</name>
</gene>
<dbReference type="PANTHER" id="PTHR11575">
    <property type="entry name" value="5'-NUCLEOTIDASE-RELATED"/>
    <property type="match status" value="1"/>
</dbReference>
<keyword evidence="2" id="KW-0378">Hydrolase</keyword>
<keyword evidence="6" id="KW-1185">Reference proteome</keyword>
<dbReference type="Proteomes" id="UP001210339">
    <property type="component" value="Chromosome"/>
</dbReference>
<reference evidence="5 6" key="1">
    <citation type="submission" date="2023-01" db="EMBL/GenBank/DDBJ databases">
        <authorList>
            <person name="Lee S.H."/>
            <person name="Jung H.S."/>
            <person name="Yun J.U."/>
        </authorList>
    </citation>
    <scope>NUCLEOTIDE SEQUENCE [LARGE SCALE GENOMIC DNA]</scope>
    <source>
        <strain evidence="5 6">CBA3646</strain>
    </source>
</reference>
<sequence length="698" mass="76135">MNKKLAGSILALTLALGSHSVFADTDSVVTLQDLNLLDKTNTPAQLDAELQRDEGLTMILKALGYSQEASQGDEYVKLNPFKDVDTWFAGYGGLATITRISNGTASDAFNPDGAMLKRDFVTFILRALDYPQMDAYNNAETIAKDIKLLDAAETLDGTLTKRDGAKYIERALSIELNNGTGWTLGDYLVSTGAFTKADAAKQSVKLGPVDEEDIHILYMNDFHGGISEETTGSMRDMGMEKMVGYVNAFREKNKNTIVLNGGDSYQGTSDSNLTKGIPVSAMIKAMDTKASAVGNHDFDWGIGEVDKWEKDGNMEFLAANIVDKTTGEPVSWAKPYDVYTVAGQRIGVIGLAHPNTTTLTKRENVKDLEFTDSAEAAQKYADMLRSEDFEGGPVDAVVLLTHLDSAQDKDGTITGTAADVAKKIKGVDLILSSHSHQSVSGEVNGIDILQAYYTGRAVGVVTLDIEDGKLESVHTDLYYGEDIKDKLTKDPAMTKVYTELQDELQPIKGEQLGEAAGEFTHDRDAKGSVSLLGRWTTDVMRKATNAQIAITNGGGLRRTLDAGTITMGDLYEIMPFDNYLVAMDLSGADVRKAIDHGILMPETTDGAFIGVNVEYDSTKPFEQRITKITLEDGTEIKDNDMYRVVINDFMYTGGDGYDFSNAQNVDETYIPIRDMMVDAIKEAKTITPQPIDYIKAVK</sequence>
<dbReference type="CDD" id="cd00845">
    <property type="entry name" value="MPP_UshA_N_like"/>
    <property type="match status" value="1"/>
</dbReference>
<feature type="domain" description="Calcineurin-like phosphoesterase" evidence="3">
    <location>
        <begin position="215"/>
        <end position="437"/>
    </location>
</feature>
<evidence type="ECO:0000256" key="1">
    <source>
        <dbReference type="ARBA" id="ARBA00022729"/>
    </source>
</evidence>
<dbReference type="Gene3D" id="3.60.21.10">
    <property type="match status" value="1"/>
</dbReference>
<feature type="signal peptide" evidence="2">
    <location>
        <begin position="1"/>
        <end position="23"/>
    </location>
</feature>
<feature type="chain" id="PRO_5044983993" evidence="2">
    <location>
        <begin position="24"/>
        <end position="698"/>
    </location>
</feature>
<dbReference type="RefSeq" id="WP_271191983.1">
    <property type="nucleotide sequence ID" value="NZ_CP115667.1"/>
</dbReference>
<evidence type="ECO:0000259" key="4">
    <source>
        <dbReference type="Pfam" id="PF02872"/>
    </source>
</evidence>
<dbReference type="Gene3D" id="3.90.780.10">
    <property type="entry name" value="5'-Nucleotidase, C-terminal domain"/>
    <property type="match status" value="1"/>
</dbReference>
<protein>
    <submittedName>
        <fullName evidence="5">5'-nucleotidase C-terminal domain-containing protein</fullName>
    </submittedName>
</protein>
<evidence type="ECO:0000313" key="5">
    <source>
        <dbReference type="EMBL" id="WBW50451.1"/>
    </source>
</evidence>
<dbReference type="InterPro" id="IPR006179">
    <property type="entry name" value="5_nucleotidase/apyrase"/>
</dbReference>
<dbReference type="Pfam" id="PF02872">
    <property type="entry name" value="5_nucleotid_C"/>
    <property type="match status" value="1"/>
</dbReference>
<dbReference type="Pfam" id="PF00149">
    <property type="entry name" value="Metallophos"/>
    <property type="match status" value="1"/>
</dbReference>
<name>A0ABY7QUJ8_9FIRM</name>
<accession>A0ABY7QUJ8</accession>
<feature type="domain" description="5'-Nucleotidase C-terminal" evidence="4">
    <location>
        <begin position="521"/>
        <end position="658"/>
    </location>
</feature>
<evidence type="ECO:0000259" key="3">
    <source>
        <dbReference type="Pfam" id="PF00149"/>
    </source>
</evidence>
<dbReference type="PANTHER" id="PTHR11575:SF24">
    <property type="entry name" value="5'-NUCLEOTIDASE"/>
    <property type="match status" value="1"/>
</dbReference>
<dbReference type="EMBL" id="CP115667">
    <property type="protein sequence ID" value="WBW50451.1"/>
    <property type="molecule type" value="Genomic_DNA"/>
</dbReference>
<comment type="similarity">
    <text evidence="2">Belongs to the 5'-nucleotidase family.</text>
</comment>
<dbReference type="SUPFAM" id="SSF55816">
    <property type="entry name" value="5'-nucleotidase (syn. UDP-sugar hydrolase), C-terminal domain"/>
    <property type="match status" value="1"/>
</dbReference>
<dbReference type="PRINTS" id="PR01607">
    <property type="entry name" value="APYRASEFAMLY"/>
</dbReference>
<evidence type="ECO:0000256" key="2">
    <source>
        <dbReference type="RuleBase" id="RU362119"/>
    </source>
</evidence>
<organism evidence="5 6">
    <name type="scientific">Peptoniphilus equinus</name>
    <dbReference type="NCBI Taxonomy" id="3016343"/>
    <lineage>
        <taxon>Bacteria</taxon>
        <taxon>Bacillati</taxon>
        <taxon>Bacillota</taxon>
        <taxon>Tissierellia</taxon>
        <taxon>Tissierellales</taxon>
        <taxon>Peptoniphilaceae</taxon>
        <taxon>Peptoniphilus</taxon>
    </lineage>
</organism>
<dbReference type="SUPFAM" id="SSF56300">
    <property type="entry name" value="Metallo-dependent phosphatases"/>
    <property type="match status" value="1"/>
</dbReference>
<dbReference type="InterPro" id="IPR004843">
    <property type="entry name" value="Calcineurin-like_PHP"/>
</dbReference>
<dbReference type="InterPro" id="IPR029052">
    <property type="entry name" value="Metallo-depent_PP-like"/>
</dbReference>